<feature type="transmembrane region" description="Helical" evidence="10">
    <location>
        <begin position="151"/>
        <end position="172"/>
    </location>
</feature>
<keyword evidence="9" id="KW-0807">Transducer</keyword>
<evidence type="ECO:0000256" key="8">
    <source>
        <dbReference type="ARBA" id="ARBA00023180"/>
    </source>
</evidence>
<feature type="transmembrane region" description="Helical" evidence="10">
    <location>
        <begin position="370"/>
        <end position="393"/>
    </location>
</feature>
<feature type="transmembrane region" description="Helical" evidence="10">
    <location>
        <begin position="287"/>
        <end position="309"/>
    </location>
</feature>
<keyword evidence="6" id="KW-1015">Disulfide bond</keyword>
<dbReference type="EMBL" id="CM014097">
    <property type="protein sequence ID" value="TKS88297.1"/>
    <property type="molecule type" value="Genomic_DNA"/>
</dbReference>
<sequence length="464" mass="51487">MVKIHVQLYKATGLDDCQLINKTTRTYIFSSLLAQGGQAEISLIIAGQAQPSSGVAFRIGNMSDTDFKRLELFSSMLNGCREGPPCNNSHLFFYNTSTDGGLEILDDEALWLRIVISVVYFIVATAGVLGNLLVMFLLYSTHTITTGIINFFVFNLALAHLLFSLALPFWAVDIALDYNWPFGLATCKAVSLLTGLNVFASCFFLTAMSLTRYCYVATALKPRPSLCSRFCTSPVATAFIWAAALVAATPRAVFADLRRVGSGNDTACLLRFPDGTAWLGINQLLRVVLGFLLPYTIITLSYLLLLRFLCRHKLRGSNSWRKADISKSVAVVVLSFCTCWFPYNILTLWSVLIQLDIVDISRSFYFAQTYFFPLANCLAFTSSCFNPVIYCLVRKEYRVALHNVLFKLSLAIMSKMPYAINSEEGSGQAVQLAVPLNTVFSQTSHSDRRKYVPLTTLPTVVSTL</sequence>
<evidence type="ECO:0000256" key="2">
    <source>
        <dbReference type="ARBA" id="ARBA00022692"/>
    </source>
</evidence>
<dbReference type="GO" id="GO:0019957">
    <property type="term" value="F:C-C chemokine binding"/>
    <property type="evidence" value="ECO:0007669"/>
    <property type="project" value="TreeGrafter"/>
</dbReference>
<dbReference type="PROSITE" id="PS50262">
    <property type="entry name" value="G_PROTEIN_RECEP_F1_2"/>
    <property type="match status" value="1"/>
</dbReference>
<organism evidence="12 13">
    <name type="scientific">Collichthys lucidus</name>
    <name type="common">Big head croaker</name>
    <name type="synonym">Sciaena lucida</name>
    <dbReference type="NCBI Taxonomy" id="240159"/>
    <lineage>
        <taxon>Eukaryota</taxon>
        <taxon>Metazoa</taxon>
        <taxon>Chordata</taxon>
        <taxon>Craniata</taxon>
        <taxon>Vertebrata</taxon>
        <taxon>Euteleostomi</taxon>
        <taxon>Actinopterygii</taxon>
        <taxon>Neopterygii</taxon>
        <taxon>Teleostei</taxon>
        <taxon>Neoteleostei</taxon>
        <taxon>Acanthomorphata</taxon>
        <taxon>Eupercaria</taxon>
        <taxon>Sciaenidae</taxon>
        <taxon>Collichthys</taxon>
    </lineage>
</organism>
<dbReference type="GO" id="GO:0019722">
    <property type="term" value="P:calcium-mediated signaling"/>
    <property type="evidence" value="ECO:0007669"/>
    <property type="project" value="TreeGrafter"/>
</dbReference>
<feature type="domain" description="G-protein coupled receptors family 1 profile" evidence="11">
    <location>
        <begin position="130"/>
        <end position="390"/>
    </location>
</feature>
<evidence type="ECO:0000256" key="3">
    <source>
        <dbReference type="ARBA" id="ARBA00022989"/>
    </source>
</evidence>
<dbReference type="GO" id="GO:0006955">
    <property type="term" value="P:immune response"/>
    <property type="evidence" value="ECO:0007669"/>
    <property type="project" value="TreeGrafter"/>
</dbReference>
<keyword evidence="8" id="KW-0325">Glycoprotein</keyword>
<dbReference type="InterPro" id="IPR050119">
    <property type="entry name" value="CCR1-9-like"/>
</dbReference>
<feature type="transmembrane region" description="Helical" evidence="10">
    <location>
        <begin position="227"/>
        <end position="248"/>
    </location>
</feature>
<evidence type="ECO:0000256" key="7">
    <source>
        <dbReference type="ARBA" id="ARBA00023170"/>
    </source>
</evidence>
<proteinExistence type="predicted"/>
<evidence type="ECO:0000313" key="13">
    <source>
        <dbReference type="Proteomes" id="UP000298787"/>
    </source>
</evidence>
<evidence type="ECO:0000259" key="11">
    <source>
        <dbReference type="PROSITE" id="PS50262"/>
    </source>
</evidence>
<comment type="subcellular location">
    <subcellularLocation>
        <location evidence="1">Membrane</location>
        <topology evidence="1">Multi-pass membrane protein</topology>
    </subcellularLocation>
</comment>
<accession>A0A4U5VIX3</accession>
<keyword evidence="7 12" id="KW-0675">Receptor</keyword>
<dbReference type="PANTHER" id="PTHR10489">
    <property type="entry name" value="CELL ADHESION MOLECULE"/>
    <property type="match status" value="1"/>
</dbReference>
<evidence type="ECO:0000256" key="6">
    <source>
        <dbReference type="ARBA" id="ARBA00023157"/>
    </source>
</evidence>
<evidence type="ECO:0000256" key="5">
    <source>
        <dbReference type="ARBA" id="ARBA00023136"/>
    </source>
</evidence>
<dbReference type="GO" id="GO:0060326">
    <property type="term" value="P:cell chemotaxis"/>
    <property type="evidence" value="ECO:0007669"/>
    <property type="project" value="TreeGrafter"/>
</dbReference>
<evidence type="ECO:0000256" key="9">
    <source>
        <dbReference type="ARBA" id="ARBA00023224"/>
    </source>
</evidence>
<dbReference type="FunFam" id="1.20.1070.10:FF:000618">
    <property type="entry name" value="Uncharacterized protein"/>
    <property type="match status" value="1"/>
</dbReference>
<keyword evidence="2 10" id="KW-0812">Transmembrane</keyword>
<reference evidence="12 13" key="1">
    <citation type="submission" date="2019-01" db="EMBL/GenBank/DDBJ databases">
        <title>Genome Assembly of Collichthys lucidus.</title>
        <authorList>
            <person name="Cai M."/>
            <person name="Xiao S."/>
        </authorList>
    </citation>
    <scope>NUCLEOTIDE SEQUENCE [LARGE SCALE GENOMIC DNA]</scope>
    <source>
        <strain evidence="12">JT15FE1705JMU</strain>
        <tissue evidence="12">Muscle</tissue>
    </source>
</reference>
<dbReference type="Pfam" id="PF00001">
    <property type="entry name" value="7tm_1"/>
    <property type="match status" value="1"/>
</dbReference>
<dbReference type="InterPro" id="IPR000276">
    <property type="entry name" value="GPCR_Rhodpsn"/>
</dbReference>
<dbReference type="GO" id="GO:0007204">
    <property type="term" value="P:positive regulation of cytosolic calcium ion concentration"/>
    <property type="evidence" value="ECO:0007669"/>
    <property type="project" value="TreeGrafter"/>
</dbReference>
<feature type="transmembrane region" description="Helical" evidence="10">
    <location>
        <begin position="329"/>
        <end position="350"/>
    </location>
</feature>
<evidence type="ECO:0000256" key="1">
    <source>
        <dbReference type="ARBA" id="ARBA00004141"/>
    </source>
</evidence>
<dbReference type="Proteomes" id="UP000298787">
    <property type="component" value="Chromosome 20"/>
</dbReference>
<keyword evidence="3 10" id="KW-1133">Transmembrane helix</keyword>
<dbReference type="Gene3D" id="1.20.1070.10">
    <property type="entry name" value="Rhodopsin 7-helix transmembrane proteins"/>
    <property type="match status" value="1"/>
</dbReference>
<dbReference type="GO" id="GO:0016493">
    <property type="term" value="F:C-C chemokine receptor activity"/>
    <property type="evidence" value="ECO:0007669"/>
    <property type="project" value="TreeGrafter"/>
</dbReference>
<feature type="transmembrane region" description="Helical" evidence="10">
    <location>
        <begin position="110"/>
        <end position="139"/>
    </location>
</feature>
<protein>
    <submittedName>
        <fullName evidence="12">Relaxin-3 receptor 1</fullName>
    </submittedName>
</protein>
<gene>
    <name evidence="12" type="ORF">D9C73_023273</name>
</gene>
<dbReference type="AlphaFoldDB" id="A0A4U5VIX3"/>
<evidence type="ECO:0000256" key="4">
    <source>
        <dbReference type="ARBA" id="ARBA00023040"/>
    </source>
</evidence>
<keyword evidence="4" id="KW-0297">G-protein coupled receptor</keyword>
<dbReference type="PANTHER" id="PTHR10489:SF932">
    <property type="entry name" value="G-PROTEIN COUPLED RECEPTORS FAMILY 1 PROFILE DOMAIN-CONTAINING PROTEIN"/>
    <property type="match status" value="1"/>
</dbReference>
<keyword evidence="5 10" id="KW-0472">Membrane</keyword>
<dbReference type="GO" id="GO:0009897">
    <property type="term" value="C:external side of plasma membrane"/>
    <property type="evidence" value="ECO:0007669"/>
    <property type="project" value="TreeGrafter"/>
</dbReference>
<keyword evidence="13" id="KW-1185">Reference proteome</keyword>
<evidence type="ECO:0000256" key="10">
    <source>
        <dbReference type="SAM" id="Phobius"/>
    </source>
</evidence>
<evidence type="ECO:0000313" key="12">
    <source>
        <dbReference type="EMBL" id="TKS88297.1"/>
    </source>
</evidence>
<dbReference type="PRINTS" id="PR00237">
    <property type="entry name" value="GPCRRHODOPSN"/>
</dbReference>
<dbReference type="InterPro" id="IPR000248">
    <property type="entry name" value="ATII_rcpt"/>
</dbReference>
<feature type="transmembrane region" description="Helical" evidence="10">
    <location>
        <begin position="192"/>
        <end position="215"/>
    </location>
</feature>
<name>A0A4U5VIX3_COLLU</name>
<dbReference type="PRINTS" id="PR00241">
    <property type="entry name" value="ANGIOTENSINR"/>
</dbReference>
<dbReference type="InterPro" id="IPR017452">
    <property type="entry name" value="GPCR_Rhodpsn_7TM"/>
</dbReference>
<dbReference type="STRING" id="240159.A0A4U5VIX3"/>
<dbReference type="SUPFAM" id="SSF81321">
    <property type="entry name" value="Family A G protein-coupled receptor-like"/>
    <property type="match status" value="1"/>
</dbReference>